<gene>
    <name evidence="6" type="ORF">DL239_01865</name>
</gene>
<dbReference type="InterPro" id="IPR036388">
    <property type="entry name" value="WH-like_DNA-bd_sf"/>
</dbReference>
<evidence type="ECO:0000313" key="6">
    <source>
        <dbReference type="EMBL" id="NIZ59715.1"/>
    </source>
</evidence>
<dbReference type="Pfam" id="PF08220">
    <property type="entry name" value="HTH_DeoR"/>
    <property type="match status" value="1"/>
</dbReference>
<dbReference type="InterPro" id="IPR018356">
    <property type="entry name" value="Tscrpt_reg_HTH_DeoR_CS"/>
</dbReference>
<dbReference type="InterPro" id="IPR050313">
    <property type="entry name" value="Carb_Metab_HTH_regulators"/>
</dbReference>
<name>A0ABX0W609_9RHOB</name>
<dbReference type="SMART" id="SM00420">
    <property type="entry name" value="HTH_DEOR"/>
    <property type="match status" value="1"/>
</dbReference>
<evidence type="ECO:0000313" key="7">
    <source>
        <dbReference type="Proteomes" id="UP001429564"/>
    </source>
</evidence>
<evidence type="ECO:0000256" key="3">
    <source>
        <dbReference type="ARBA" id="ARBA00023125"/>
    </source>
</evidence>
<dbReference type="InterPro" id="IPR037171">
    <property type="entry name" value="NagB/RpiA_transferase-like"/>
</dbReference>
<dbReference type="InterPro" id="IPR036390">
    <property type="entry name" value="WH_DNA-bd_sf"/>
</dbReference>
<comment type="caution">
    <text evidence="6">The sequence shown here is derived from an EMBL/GenBank/DDBJ whole genome shotgun (WGS) entry which is preliminary data.</text>
</comment>
<evidence type="ECO:0000256" key="2">
    <source>
        <dbReference type="ARBA" id="ARBA00023015"/>
    </source>
</evidence>
<dbReference type="Gene3D" id="1.10.10.10">
    <property type="entry name" value="Winged helix-like DNA-binding domain superfamily/Winged helix DNA-binding domain"/>
    <property type="match status" value="1"/>
</dbReference>
<dbReference type="RefSeq" id="WP_206188300.1">
    <property type="nucleotide sequence ID" value="NZ_QHLQ01000001.1"/>
</dbReference>
<proteinExistence type="predicted"/>
<dbReference type="PANTHER" id="PTHR30363:SF4">
    <property type="entry name" value="GLYCEROL-3-PHOSPHATE REGULON REPRESSOR"/>
    <property type="match status" value="1"/>
</dbReference>
<accession>A0ABX0W609</accession>
<dbReference type="PROSITE" id="PS00894">
    <property type="entry name" value="HTH_DEOR_1"/>
    <property type="match status" value="1"/>
</dbReference>
<dbReference type="Pfam" id="PF00455">
    <property type="entry name" value="DeoRC"/>
    <property type="match status" value="1"/>
</dbReference>
<dbReference type="PROSITE" id="PS51000">
    <property type="entry name" value="HTH_DEOR_2"/>
    <property type="match status" value="1"/>
</dbReference>
<protein>
    <submittedName>
        <fullName evidence="6">Alkaline phosphatase</fullName>
    </submittedName>
</protein>
<dbReference type="InterPro" id="IPR014036">
    <property type="entry name" value="DeoR-like_C"/>
</dbReference>
<reference evidence="6 7" key="1">
    <citation type="submission" date="2018-05" db="EMBL/GenBank/DDBJ databases">
        <authorList>
            <person name="Zhang Y.-J."/>
        </authorList>
    </citation>
    <scope>NUCLEOTIDE SEQUENCE [LARGE SCALE GENOMIC DNA]</scope>
    <source>
        <strain evidence="6 7">CY04</strain>
    </source>
</reference>
<dbReference type="InterPro" id="IPR001034">
    <property type="entry name" value="DeoR_HTH"/>
</dbReference>
<keyword evidence="1" id="KW-0678">Repressor</keyword>
<keyword evidence="4" id="KW-0804">Transcription</keyword>
<dbReference type="SUPFAM" id="SSF46785">
    <property type="entry name" value="Winged helix' DNA-binding domain"/>
    <property type="match status" value="1"/>
</dbReference>
<keyword evidence="2" id="KW-0805">Transcription regulation</keyword>
<dbReference type="SMART" id="SM01134">
    <property type="entry name" value="DeoRC"/>
    <property type="match status" value="1"/>
</dbReference>
<keyword evidence="7" id="KW-1185">Reference proteome</keyword>
<dbReference type="EMBL" id="QHLQ01000001">
    <property type="protein sequence ID" value="NIZ59715.1"/>
    <property type="molecule type" value="Genomic_DNA"/>
</dbReference>
<dbReference type="PANTHER" id="PTHR30363">
    <property type="entry name" value="HTH-TYPE TRANSCRIPTIONAL REGULATOR SRLR-RELATED"/>
    <property type="match status" value="1"/>
</dbReference>
<feature type="domain" description="HTH deoR-type" evidence="5">
    <location>
        <begin position="19"/>
        <end position="74"/>
    </location>
</feature>
<dbReference type="Gene3D" id="3.40.50.1360">
    <property type="match status" value="1"/>
</dbReference>
<evidence type="ECO:0000256" key="1">
    <source>
        <dbReference type="ARBA" id="ARBA00022491"/>
    </source>
</evidence>
<dbReference type="PRINTS" id="PR00037">
    <property type="entry name" value="HTHLACR"/>
</dbReference>
<sequence>MRQRWKYYNGSETNTAMWKNQRHQRIFRRLEELQSVTTDDLVDDLSVSRETVRRDLLDMEALGLLRRVHGGAVSADAHSEPPLDVRSKLHVREKQSIARAACDLITDHKVVFFDTGSTTIFLARRLATIHGLHVITNSLDAASRLQKDYDANRISSRVSLLGGSLTAFNFATSGQQTIREISRIQADIAFVSPTAIDHQYGALNAAEAETEVAQAMLENSRENAVLADAAKFSTNGNYRYCRFEQMDALVTDAQIRKQADLVQTVSGRVKRLIIAE</sequence>
<dbReference type="Proteomes" id="UP001429564">
    <property type="component" value="Unassembled WGS sequence"/>
</dbReference>
<evidence type="ECO:0000256" key="4">
    <source>
        <dbReference type="ARBA" id="ARBA00023163"/>
    </source>
</evidence>
<organism evidence="6 7">
    <name type="scientific">Parasedimentitalea denitrificans</name>
    <dbReference type="NCBI Taxonomy" id="2211118"/>
    <lineage>
        <taxon>Bacteria</taxon>
        <taxon>Pseudomonadati</taxon>
        <taxon>Pseudomonadota</taxon>
        <taxon>Alphaproteobacteria</taxon>
        <taxon>Rhodobacterales</taxon>
        <taxon>Paracoccaceae</taxon>
        <taxon>Parasedimentitalea</taxon>
    </lineage>
</organism>
<evidence type="ECO:0000259" key="5">
    <source>
        <dbReference type="PROSITE" id="PS51000"/>
    </source>
</evidence>
<keyword evidence="3" id="KW-0238">DNA-binding</keyword>
<dbReference type="SUPFAM" id="SSF100950">
    <property type="entry name" value="NagB/RpiA/CoA transferase-like"/>
    <property type="match status" value="1"/>
</dbReference>